<evidence type="ECO:0000313" key="2">
    <source>
        <dbReference type="Proteomes" id="UP001152795"/>
    </source>
</evidence>
<reference evidence="1" key="1">
    <citation type="submission" date="2020-04" db="EMBL/GenBank/DDBJ databases">
        <authorList>
            <person name="Alioto T."/>
            <person name="Alioto T."/>
            <person name="Gomez Garrido J."/>
        </authorList>
    </citation>
    <scope>NUCLEOTIDE SEQUENCE</scope>
    <source>
        <strain evidence="1">A484AB</strain>
    </source>
</reference>
<dbReference type="PANTHER" id="PTHR14787">
    <property type="entry name" value="C10ORF188 FAMILY MEMBER"/>
    <property type="match status" value="1"/>
</dbReference>
<dbReference type="InterPro" id="IPR028043">
    <property type="entry name" value="PAAT-like"/>
</dbReference>
<accession>A0A6S7KHB2</accession>
<protein>
    <submittedName>
        <fullName evidence="1">Uncharacterized protein</fullName>
    </submittedName>
</protein>
<dbReference type="Pfam" id="PF14958">
    <property type="entry name" value="PAAT-like"/>
    <property type="match status" value="1"/>
</dbReference>
<keyword evidence="2" id="KW-1185">Reference proteome</keyword>
<proteinExistence type="predicted"/>
<dbReference type="EMBL" id="CACRXK020032308">
    <property type="protein sequence ID" value="CAB4043418.1"/>
    <property type="molecule type" value="Genomic_DNA"/>
</dbReference>
<dbReference type="OrthoDB" id="5981473at2759"/>
<organism evidence="1 2">
    <name type="scientific">Paramuricea clavata</name>
    <name type="common">Red gorgonian</name>
    <name type="synonym">Violescent sea-whip</name>
    <dbReference type="NCBI Taxonomy" id="317549"/>
    <lineage>
        <taxon>Eukaryota</taxon>
        <taxon>Metazoa</taxon>
        <taxon>Cnidaria</taxon>
        <taxon>Anthozoa</taxon>
        <taxon>Octocorallia</taxon>
        <taxon>Malacalcyonacea</taxon>
        <taxon>Plexauridae</taxon>
        <taxon>Paramuricea</taxon>
    </lineage>
</organism>
<evidence type="ECO:0000313" key="1">
    <source>
        <dbReference type="EMBL" id="CAB4043418.1"/>
    </source>
</evidence>
<dbReference type="Proteomes" id="UP001152795">
    <property type="component" value="Unassembled WGS sequence"/>
</dbReference>
<gene>
    <name evidence="1" type="ORF">PACLA_8A081614</name>
</gene>
<comment type="caution">
    <text evidence="1">The sequence shown here is derived from an EMBL/GenBank/DDBJ whole genome shotgun (WGS) entry which is preliminary data.</text>
</comment>
<name>A0A6S7KHB2_PARCT</name>
<feature type="non-terminal residue" evidence="1">
    <location>
        <position position="1"/>
    </location>
</feature>
<sequence>MKFIVHPPHESFCITKIVLLSEARNLELYVNGGYEKSTRGIMLTLNNKRKSSLFEAQFDLSGYIETKSNATIKFLSHPCKEHMKLQAVVLKVERCKPISSIQEEQSGGPVNLSSVRRYLGSMGRPLNSDAQKMLQSIENYQQSPAFKAQQMLSSQAALLQNIAQSRGTEASRDSQISRQEEK</sequence>
<dbReference type="AlphaFoldDB" id="A0A6S7KHB2"/>
<dbReference type="PANTHER" id="PTHR14787:SF1">
    <property type="entry name" value="ATPASE PAAT"/>
    <property type="match status" value="1"/>
</dbReference>